<dbReference type="InterPro" id="IPR004839">
    <property type="entry name" value="Aminotransferase_I/II_large"/>
</dbReference>
<dbReference type="InterPro" id="IPR015421">
    <property type="entry name" value="PyrdxlP-dep_Trfase_major"/>
</dbReference>
<dbReference type="Gene3D" id="3.40.640.10">
    <property type="entry name" value="Type I PLP-dependent aspartate aminotransferase-like (Major domain)"/>
    <property type="match status" value="1"/>
</dbReference>
<dbReference type="InterPro" id="IPR015424">
    <property type="entry name" value="PyrdxlP-dep_Trfase"/>
</dbReference>
<dbReference type="PANTHER" id="PTHR46577:SF2">
    <property type="entry name" value="TRANSCRIPTIONAL REGULATORY PROTEIN"/>
    <property type="match status" value="1"/>
</dbReference>
<evidence type="ECO:0000256" key="2">
    <source>
        <dbReference type="ARBA" id="ARBA00005384"/>
    </source>
</evidence>
<dbReference type="SUPFAM" id="SSF53383">
    <property type="entry name" value="PLP-dependent transferases"/>
    <property type="match status" value="1"/>
</dbReference>
<organism evidence="9 10">
    <name type="scientific">Domibacillus enclensis</name>
    <dbReference type="NCBI Taxonomy" id="1017273"/>
    <lineage>
        <taxon>Bacteria</taxon>
        <taxon>Bacillati</taxon>
        <taxon>Bacillota</taxon>
        <taxon>Bacilli</taxon>
        <taxon>Bacillales</taxon>
        <taxon>Bacillaceae</taxon>
        <taxon>Domibacillus</taxon>
    </lineage>
</organism>
<feature type="domain" description="HTH gntR-type" evidence="8">
    <location>
        <begin position="10"/>
        <end position="78"/>
    </location>
</feature>
<keyword evidence="6" id="KW-0238">DNA-binding</keyword>
<comment type="cofactor">
    <cofactor evidence="1">
        <name>pyridoxal 5'-phosphate</name>
        <dbReference type="ChEBI" id="CHEBI:597326"/>
    </cofactor>
</comment>
<dbReference type="SUPFAM" id="SSF46785">
    <property type="entry name" value="Winged helix' DNA-binding domain"/>
    <property type="match status" value="1"/>
</dbReference>
<evidence type="ECO:0000256" key="7">
    <source>
        <dbReference type="ARBA" id="ARBA00023163"/>
    </source>
</evidence>
<sequence>MLTGAAMKKSIKSDFVAGWIKEQIAAGKWAVGMKIPSQRVLAEDLSVNRSTVVAALDQLKAEGIIEGVMGKGTLVANNTWSLLASLPSPDRDMTPSAHAGIIDLSRGELAEDVFPENYLNDVLSRLSGKIQTLGYEERGGYEPLREAVAGYMARQGTPVSPSSILIVSGAMQGFQLIASGLLEAGSSILLEEPSYLYSIHTFQSLGMSLKGIQMDEEGLLLSSLQSAWTSGQKGALYTIPSFHNPTGTLMSLERRKDILSFGSSHKLPIIEDDIYRDLWLDSPPPPSLKSMDAAGNVLYISSLSKTLSPGLRIGWIAGSEAVIERLSNVKMQADYGTSSLSQRVAAEWLGEGLYEHHLQFVRNELRKRRLAASHSLQRYLSDLAEWTIPKGGFFIWLRLNQPISLKELYTESLNEGILFHPGSIYTEGSSRAIRLSFGYASPDQFEEGIKRMKKWIIALSK</sequence>
<dbReference type="PANTHER" id="PTHR46577">
    <property type="entry name" value="HTH-TYPE TRANSCRIPTIONAL REGULATORY PROTEIN GABR"/>
    <property type="match status" value="1"/>
</dbReference>
<dbReference type="Proteomes" id="UP000215545">
    <property type="component" value="Unassembled WGS sequence"/>
</dbReference>
<accession>A0ABX4EDH7</accession>
<dbReference type="SMART" id="SM00345">
    <property type="entry name" value="HTH_GNTR"/>
    <property type="match status" value="1"/>
</dbReference>
<evidence type="ECO:0000256" key="1">
    <source>
        <dbReference type="ARBA" id="ARBA00001933"/>
    </source>
</evidence>
<dbReference type="CDD" id="cd07377">
    <property type="entry name" value="WHTH_GntR"/>
    <property type="match status" value="1"/>
</dbReference>
<keyword evidence="7" id="KW-0804">Transcription</keyword>
<dbReference type="PROSITE" id="PS50949">
    <property type="entry name" value="HTH_GNTR"/>
    <property type="match status" value="1"/>
</dbReference>
<dbReference type="Pfam" id="PF00155">
    <property type="entry name" value="Aminotran_1_2"/>
    <property type="match status" value="1"/>
</dbReference>
<dbReference type="InterPro" id="IPR036388">
    <property type="entry name" value="WH-like_DNA-bd_sf"/>
</dbReference>
<comment type="caution">
    <text evidence="9">The sequence shown here is derived from an EMBL/GenBank/DDBJ whole genome shotgun (WGS) entry which is preliminary data.</text>
</comment>
<dbReference type="InterPro" id="IPR000524">
    <property type="entry name" value="Tscrpt_reg_HTH_GntR"/>
</dbReference>
<evidence type="ECO:0000256" key="3">
    <source>
        <dbReference type="ARBA" id="ARBA00022576"/>
    </source>
</evidence>
<dbReference type="PRINTS" id="PR00035">
    <property type="entry name" value="HTHGNTR"/>
</dbReference>
<comment type="similarity">
    <text evidence="2">In the C-terminal section; belongs to the class-I pyridoxal-phosphate-dependent aminotransferase family.</text>
</comment>
<dbReference type="CDD" id="cd00609">
    <property type="entry name" value="AAT_like"/>
    <property type="match status" value="1"/>
</dbReference>
<reference evidence="10" key="1">
    <citation type="submission" date="2017-03" db="EMBL/GenBank/DDBJ databases">
        <title>Bacillus sp. V-88(T) DSM27956, whole genome shotgun sequencing project.</title>
        <authorList>
            <person name="Dastager S.G."/>
            <person name="Neurgaonkar P.S."/>
            <person name="Dharne M.S."/>
        </authorList>
    </citation>
    <scope>NUCLEOTIDE SEQUENCE [LARGE SCALE GENOMIC DNA]</scope>
    <source>
        <strain evidence="10">DSM 25145</strain>
    </source>
</reference>
<evidence type="ECO:0000256" key="4">
    <source>
        <dbReference type="ARBA" id="ARBA00022898"/>
    </source>
</evidence>
<dbReference type="Pfam" id="PF00392">
    <property type="entry name" value="GntR"/>
    <property type="match status" value="1"/>
</dbReference>
<dbReference type="EMBL" id="MWSK01000001">
    <property type="protein sequence ID" value="OXS80019.1"/>
    <property type="molecule type" value="Genomic_DNA"/>
</dbReference>
<dbReference type="Gene3D" id="3.90.1150.10">
    <property type="entry name" value="Aspartate Aminotransferase, domain 1"/>
    <property type="match status" value="1"/>
</dbReference>
<keyword evidence="3" id="KW-0808">Transferase</keyword>
<protein>
    <submittedName>
        <fullName evidence="9">GntR family transcriptional regulator</fullName>
    </submittedName>
</protein>
<proteinExistence type="inferred from homology"/>
<keyword evidence="10" id="KW-1185">Reference proteome</keyword>
<evidence type="ECO:0000259" key="8">
    <source>
        <dbReference type="PROSITE" id="PS50949"/>
    </source>
</evidence>
<keyword evidence="3" id="KW-0032">Aminotransferase</keyword>
<evidence type="ECO:0000313" key="10">
    <source>
        <dbReference type="Proteomes" id="UP000215545"/>
    </source>
</evidence>
<evidence type="ECO:0000313" key="9">
    <source>
        <dbReference type="EMBL" id="OXS80019.1"/>
    </source>
</evidence>
<dbReference type="InterPro" id="IPR015422">
    <property type="entry name" value="PyrdxlP-dep_Trfase_small"/>
</dbReference>
<dbReference type="InterPro" id="IPR051446">
    <property type="entry name" value="HTH_trans_reg/aminotransferase"/>
</dbReference>
<dbReference type="InterPro" id="IPR036390">
    <property type="entry name" value="WH_DNA-bd_sf"/>
</dbReference>
<gene>
    <name evidence="9" type="ORF">B1B05_00600</name>
</gene>
<evidence type="ECO:0000256" key="6">
    <source>
        <dbReference type="ARBA" id="ARBA00023125"/>
    </source>
</evidence>
<dbReference type="Gene3D" id="1.10.10.10">
    <property type="entry name" value="Winged helix-like DNA-binding domain superfamily/Winged helix DNA-binding domain"/>
    <property type="match status" value="1"/>
</dbReference>
<keyword evidence="5" id="KW-0805">Transcription regulation</keyword>
<keyword evidence="4" id="KW-0663">Pyridoxal phosphate</keyword>
<name>A0ABX4EDH7_9BACI</name>
<evidence type="ECO:0000256" key="5">
    <source>
        <dbReference type="ARBA" id="ARBA00023015"/>
    </source>
</evidence>